<keyword evidence="3" id="KW-0964">Secreted</keyword>
<protein>
    <submittedName>
        <fullName evidence="4">Uncharacterized protein</fullName>
    </submittedName>
</protein>
<dbReference type="InterPro" id="IPR011042">
    <property type="entry name" value="6-blade_b-propeller_TolB-like"/>
</dbReference>
<dbReference type="PANTHER" id="PTHR10009:SF18">
    <property type="entry name" value="PROTEIN YELLOW-LIKE PROTEIN"/>
    <property type="match status" value="1"/>
</dbReference>
<evidence type="ECO:0000313" key="4">
    <source>
        <dbReference type="EMBL" id="JAT21142.1"/>
    </source>
</evidence>
<accession>A0A1B6LBT2</accession>
<proteinExistence type="inferred from homology"/>
<evidence type="ECO:0000256" key="2">
    <source>
        <dbReference type="ARBA" id="ARBA00009127"/>
    </source>
</evidence>
<sequence length="445" mass="50501">MMYNFWHTVSGPTAKAAFDKMGALQLLTLIAFIAEFSGASHEVLKEKNSWTEMRYAYPTVEDEQEAKKSGELVPEYIVPTGISVWTQENTSEKWVFLSIPRRQKTGIPATLGYYLSNDLSDSPKIVPYPSFEQNNISSCDNLISVNRGHRIDKFGRLWVLDYGKIGKGSDAEQICPPRVHIFDLKTKGKIIMYTLKSTDFFPTSIFTSIVVTCGDTSDDCYVFMADQIGIIVVSLQQLDSWRFDHPYCWPDPVYGDYKMDGLNFQWSKAGVFGLALSPANSDGFKTLYFHALSSVREFSVSTEILQNKSKVNDNYYHDFKILGSRKHYGRVTTQVMTRNSGVLFFNLIDKHGVACWNSHTDYDEDNFAIVTKDKKKLTFPSDIIVDGDEQVWVLSSPLHKYLAGEIDYSDTNFRVFSESVDNLIADTPCDPSFISSPKLISYFKN</sequence>
<gene>
    <name evidence="4" type="ORF">g.9287</name>
</gene>
<dbReference type="Gene3D" id="2.120.10.30">
    <property type="entry name" value="TolB, C-terminal domain"/>
    <property type="match status" value="1"/>
</dbReference>
<name>A0A1B6LBT2_9HEMI</name>
<dbReference type="GO" id="GO:0005576">
    <property type="term" value="C:extracellular region"/>
    <property type="evidence" value="ECO:0007669"/>
    <property type="project" value="UniProtKB-SubCell"/>
</dbReference>
<evidence type="ECO:0000256" key="3">
    <source>
        <dbReference type="ARBA" id="ARBA00022525"/>
    </source>
</evidence>
<dbReference type="Pfam" id="PF03022">
    <property type="entry name" value="MRJP"/>
    <property type="match status" value="1"/>
</dbReference>
<reference evidence="4" key="1">
    <citation type="submission" date="2015-11" db="EMBL/GenBank/DDBJ databases">
        <title>De novo transcriptome assembly of four potential Pierce s Disease insect vectors from Arizona vineyards.</title>
        <authorList>
            <person name="Tassone E.E."/>
        </authorList>
    </citation>
    <scope>NUCLEOTIDE SEQUENCE</scope>
</reference>
<comment type="subcellular location">
    <subcellularLocation>
        <location evidence="1">Secreted</location>
    </subcellularLocation>
</comment>
<organism evidence="4">
    <name type="scientific">Graphocephala atropunctata</name>
    <dbReference type="NCBI Taxonomy" id="36148"/>
    <lineage>
        <taxon>Eukaryota</taxon>
        <taxon>Metazoa</taxon>
        <taxon>Ecdysozoa</taxon>
        <taxon>Arthropoda</taxon>
        <taxon>Hexapoda</taxon>
        <taxon>Insecta</taxon>
        <taxon>Pterygota</taxon>
        <taxon>Neoptera</taxon>
        <taxon>Paraneoptera</taxon>
        <taxon>Hemiptera</taxon>
        <taxon>Auchenorrhyncha</taxon>
        <taxon>Membracoidea</taxon>
        <taxon>Cicadellidae</taxon>
        <taxon>Cicadellinae</taxon>
        <taxon>Cicadellini</taxon>
        <taxon>Graphocephala</taxon>
    </lineage>
</organism>
<dbReference type="AlphaFoldDB" id="A0A1B6LBT2"/>
<comment type="similarity">
    <text evidence="2">Belongs to the major royal jelly protein family.</text>
</comment>
<dbReference type="InterPro" id="IPR017996">
    <property type="entry name" value="MRJP/yellow-related"/>
</dbReference>
<dbReference type="PANTHER" id="PTHR10009">
    <property type="entry name" value="PROTEIN YELLOW-RELATED"/>
    <property type="match status" value="1"/>
</dbReference>
<evidence type="ECO:0000256" key="1">
    <source>
        <dbReference type="ARBA" id="ARBA00004613"/>
    </source>
</evidence>
<dbReference type="EMBL" id="GEBQ01018835">
    <property type="protein sequence ID" value="JAT21142.1"/>
    <property type="molecule type" value="Transcribed_RNA"/>
</dbReference>